<sequence>MGHHERVYKKRRSGSRSSGNSSASAEDKPGAKSRPGSREASPERDGEEPTGQRVLDKTKRVQRITLDSPPVDVRPVQTVRMTTTGMVTGGRGEARELGTARLPASSNTNVRELGAARLPATTDSGVRELGSGRLPVSSDSGVARLPVRPDSGARELGASRLPVRSDSGVRELGVARVPVRPDSEVRELGGGRLPGARDQELGRARLRPSPFAALDYVAVPRFAGPEQESAYFDGVATELLGEGQPLWVRLEGISGENRRWLACALYAYQEKAGLTPGERNHAGAVERLIGRASQHRTNPGEADAVFEREVLEVSGLMSALLCAGLSTPSSDQQDTLRGYYRMPEVGRQVERPLDEGILRDVLVPALEAAVAEQARFWIHAEGEEPVYEPIERVRVVAAYLQTWIGENVPFARANPEGPYYQGFRYGERVRSTLEKTDNREIRLGYLMNRAEVVGMARPKPAQLVGTPEPQSPEPQGLESTGSELRGLESRGPELRGPEPRGSELRGLESEGREAESPEPRGREPRGPEPKGRGPESPEPRGPDRRGPEAGPEIAGTAETTLEVAAEDVTLEVVTPEVVGTPESADAPFVRAGYVGSNPEHVAALRRILGEWLDADTERANRIGALYLRTASHGTEEGMISLQPFAPTRAWSGELPADQVRAFWRWRTLNTMVHEFMHRLTHPAFAAKAATIGHSQIIAEGIVELVAHRIFLSLVRESFKSPEVRLSLLGDIPADSRPDKGTLRVGYGTAGVRAAQISETVGMDNVHAAFFLGRTDLIGL</sequence>
<feature type="compositionally biased region" description="Basic and acidic residues" evidence="1">
    <location>
        <begin position="485"/>
        <end position="547"/>
    </location>
</feature>
<feature type="region of interest" description="Disordered" evidence="1">
    <location>
        <begin position="1"/>
        <end position="69"/>
    </location>
</feature>
<gene>
    <name evidence="2" type="ORF">Aph01nite_62160</name>
</gene>
<feature type="region of interest" description="Disordered" evidence="1">
    <location>
        <begin position="461"/>
        <end position="552"/>
    </location>
</feature>
<evidence type="ECO:0000256" key="1">
    <source>
        <dbReference type="SAM" id="MobiDB-lite"/>
    </source>
</evidence>
<proteinExistence type="predicted"/>
<keyword evidence="3" id="KW-1185">Reference proteome</keyword>
<evidence type="ECO:0000313" key="3">
    <source>
        <dbReference type="Proteomes" id="UP000640052"/>
    </source>
</evidence>
<reference evidence="2" key="1">
    <citation type="submission" date="2021-01" db="EMBL/GenBank/DDBJ databases">
        <title>Whole genome shotgun sequence of Acrocarpospora phusangensis NBRC 108782.</title>
        <authorList>
            <person name="Komaki H."/>
            <person name="Tamura T."/>
        </authorList>
    </citation>
    <scope>NUCLEOTIDE SEQUENCE</scope>
    <source>
        <strain evidence="2">NBRC 108782</strain>
    </source>
</reference>
<accession>A0A919QHD1</accession>
<name>A0A919QHD1_9ACTN</name>
<dbReference type="EMBL" id="BOOA01000066">
    <property type="protein sequence ID" value="GIH27906.1"/>
    <property type="molecule type" value="Genomic_DNA"/>
</dbReference>
<protein>
    <submittedName>
        <fullName evidence="2">Uncharacterized protein</fullName>
    </submittedName>
</protein>
<feature type="compositionally biased region" description="Basic and acidic residues" evidence="1">
    <location>
        <begin position="25"/>
        <end position="44"/>
    </location>
</feature>
<feature type="compositionally biased region" description="Low complexity" evidence="1">
    <location>
        <begin position="15"/>
        <end position="24"/>
    </location>
</feature>
<feature type="compositionally biased region" description="Basic residues" evidence="1">
    <location>
        <begin position="1"/>
        <end position="14"/>
    </location>
</feature>
<evidence type="ECO:0000313" key="2">
    <source>
        <dbReference type="EMBL" id="GIH27906.1"/>
    </source>
</evidence>
<comment type="caution">
    <text evidence="2">The sequence shown here is derived from an EMBL/GenBank/DDBJ whole genome shotgun (WGS) entry which is preliminary data.</text>
</comment>
<dbReference type="Proteomes" id="UP000640052">
    <property type="component" value="Unassembled WGS sequence"/>
</dbReference>
<organism evidence="2 3">
    <name type="scientific">Acrocarpospora phusangensis</name>
    <dbReference type="NCBI Taxonomy" id="1070424"/>
    <lineage>
        <taxon>Bacteria</taxon>
        <taxon>Bacillati</taxon>
        <taxon>Actinomycetota</taxon>
        <taxon>Actinomycetes</taxon>
        <taxon>Streptosporangiales</taxon>
        <taxon>Streptosporangiaceae</taxon>
        <taxon>Acrocarpospora</taxon>
    </lineage>
</organism>
<dbReference type="AlphaFoldDB" id="A0A919QHD1"/>